<dbReference type="Pfam" id="PF00271">
    <property type="entry name" value="Helicase_C"/>
    <property type="match status" value="1"/>
</dbReference>
<dbReference type="Gene3D" id="3.40.50.300">
    <property type="entry name" value="P-loop containing nucleotide triphosphate hydrolases"/>
    <property type="match status" value="1"/>
</dbReference>
<dbReference type="InterPro" id="IPR014001">
    <property type="entry name" value="Helicase_ATP-bd"/>
</dbReference>
<dbReference type="InterPro" id="IPR027417">
    <property type="entry name" value="P-loop_NTPase"/>
</dbReference>
<dbReference type="Pfam" id="PF00176">
    <property type="entry name" value="SNF2-rel_dom"/>
    <property type="match status" value="1"/>
</dbReference>
<dbReference type="PANTHER" id="PTHR45766">
    <property type="entry name" value="DNA ANNEALING HELICASE AND ENDONUCLEASE ZRANB3 FAMILY MEMBER"/>
    <property type="match status" value="1"/>
</dbReference>
<evidence type="ECO:0000256" key="3">
    <source>
        <dbReference type="ARBA" id="ARBA00022806"/>
    </source>
</evidence>
<dbReference type="GO" id="GO:0005524">
    <property type="term" value="F:ATP binding"/>
    <property type="evidence" value="ECO:0007669"/>
    <property type="project" value="UniProtKB-KW"/>
</dbReference>
<feature type="domain" description="Helicase ATP-binding" evidence="5">
    <location>
        <begin position="115"/>
        <end position="276"/>
    </location>
</feature>
<dbReference type="CDD" id="cd18011">
    <property type="entry name" value="DEXDc_RapA"/>
    <property type="match status" value="1"/>
</dbReference>
<evidence type="ECO:0000259" key="5">
    <source>
        <dbReference type="PROSITE" id="PS51192"/>
    </source>
</evidence>
<keyword evidence="3 7" id="KW-0347">Helicase</keyword>
<dbReference type="RefSeq" id="WP_092082066.1">
    <property type="nucleotide sequence ID" value="NZ_FMZW01000007.1"/>
</dbReference>
<dbReference type="PANTHER" id="PTHR45766:SF6">
    <property type="entry name" value="SWI_SNF-RELATED MATRIX-ASSOCIATED ACTIN-DEPENDENT REGULATOR OF CHROMATIN SUBFAMILY A-LIKE PROTEIN 1"/>
    <property type="match status" value="1"/>
</dbReference>
<dbReference type="InterPro" id="IPR000330">
    <property type="entry name" value="SNF2_N"/>
</dbReference>
<dbReference type="SUPFAM" id="SSF52540">
    <property type="entry name" value="P-loop containing nucleoside triphosphate hydrolases"/>
    <property type="match status" value="2"/>
</dbReference>
<keyword evidence="4" id="KW-0067">ATP-binding</keyword>
<dbReference type="PROSITE" id="PS51194">
    <property type="entry name" value="HELICASE_CTER"/>
    <property type="match status" value="1"/>
</dbReference>
<dbReference type="GO" id="GO:0016787">
    <property type="term" value="F:hydrolase activity"/>
    <property type="evidence" value="ECO:0007669"/>
    <property type="project" value="UniProtKB-KW"/>
</dbReference>
<dbReference type="AlphaFoldDB" id="A0A1G6RWK0"/>
<sequence length="887" mass="99086">MTATQRQLEPGIPVQHPRHGTGRVVVDLGATIIVRFGGTVEQVLASEVAETPSLYSAIRQNLPADPTDVLLRAQALAIGSVNDQWGVFSRSRVQLLPHQLWVCRKVSQEWPFRWLIADDVGLGKTIECGLVLMPLIASGRVRRLLILAPAKLVPQWQFRLKDMFDIRLQRYVAEADTERGDFWATASMVVASFHTLRDDRRGARQRLLDADPWDLVIVDEAHHLSVDERAGETLAYSLVSELQNRAKINSLLFFTGTPHRGKDFGFFGLMRLVRPDLFDPEADRFEQLVHLPKVMIRNNKATVTDLQGQRLFTPVTVHSREYGYSDAETRFYRTLSEFILDGRAYAATLDGRAQTARMLVLITLQKLAASSIAAIRSALRKRRSMLAELVRRSEGVASVALPDEGQATLDDLAEAEEALPVSAAVLLMADEIRRLDELIALSDEIISETKIERLLEMISTEFAADEPVLLFTEYKATQTLVINALHRRFGFGSAAFINGDERLDGVQQASGRVTVISQPRERAADAFNAGKVRFLVSTEAGGEGIDLQERCAILVHADMPWNPMRLHQRVGRLSRYGQKRPVSVYILRNPETVEARIWDLLNAKLERIQLALSSVMEEEEDISLLVVGMTGSSLFNELFAGAEGLSKDGLTSWFDQSTATLGGRDVVETVRELLGGVSRFDFQRVGKDLPKVDLPDLEKFFTLAVSRHGRRVFRRDDGLEVKAPDDWRARSYAVREKYEGLVFDRSLRGKNVASRVLGVGHVLFDLALEEARTNPVSFACLSGLQQPLLIVTVEDEVTGTGALVHRLVFGVRENGDKLEVLRDWELLQVLNTLSPGSAPSDAQEEREDIGPTIERLKKSFDADLSVYAPALHRPVSWSEMLLLSGKY</sequence>
<evidence type="ECO:0000256" key="1">
    <source>
        <dbReference type="ARBA" id="ARBA00022741"/>
    </source>
</evidence>
<dbReference type="InterPro" id="IPR057342">
    <property type="entry name" value="DEXDc_RapA"/>
</dbReference>
<dbReference type="InterPro" id="IPR038718">
    <property type="entry name" value="SNF2-like_sf"/>
</dbReference>
<dbReference type="CDD" id="cd18793">
    <property type="entry name" value="SF2_C_SNF"/>
    <property type="match status" value="1"/>
</dbReference>
<accession>A0A1G6RWK0</accession>
<dbReference type="Gene3D" id="3.40.50.10810">
    <property type="entry name" value="Tandem AAA-ATPase domain"/>
    <property type="match status" value="1"/>
</dbReference>
<proteinExistence type="predicted"/>
<name>A0A1G6RWK0_9BRAD</name>
<dbReference type="SMART" id="SM00487">
    <property type="entry name" value="DEXDc"/>
    <property type="match status" value="1"/>
</dbReference>
<dbReference type="EMBL" id="FMZW01000007">
    <property type="protein sequence ID" value="SDD09060.1"/>
    <property type="molecule type" value="Genomic_DNA"/>
</dbReference>
<evidence type="ECO:0000259" key="6">
    <source>
        <dbReference type="PROSITE" id="PS51194"/>
    </source>
</evidence>
<keyword evidence="2" id="KW-0378">Hydrolase</keyword>
<keyword evidence="1" id="KW-0547">Nucleotide-binding</keyword>
<protein>
    <submittedName>
        <fullName evidence="7">ERCC4-related helicase</fullName>
    </submittedName>
</protein>
<evidence type="ECO:0000313" key="7">
    <source>
        <dbReference type="EMBL" id="SDD09060.1"/>
    </source>
</evidence>
<evidence type="ECO:0000256" key="4">
    <source>
        <dbReference type="ARBA" id="ARBA00022840"/>
    </source>
</evidence>
<feature type="domain" description="Helicase C-terminal" evidence="6">
    <location>
        <begin position="450"/>
        <end position="623"/>
    </location>
</feature>
<dbReference type="SMART" id="SM00490">
    <property type="entry name" value="HELICc"/>
    <property type="match status" value="1"/>
</dbReference>
<evidence type="ECO:0000313" key="8">
    <source>
        <dbReference type="Proteomes" id="UP000199245"/>
    </source>
</evidence>
<dbReference type="InterPro" id="IPR001650">
    <property type="entry name" value="Helicase_C-like"/>
</dbReference>
<reference evidence="7 8" key="1">
    <citation type="submission" date="2016-10" db="EMBL/GenBank/DDBJ databases">
        <authorList>
            <person name="de Groot N.N."/>
        </authorList>
    </citation>
    <scope>NUCLEOTIDE SEQUENCE [LARGE SCALE GENOMIC DNA]</scope>
    <source>
        <strain evidence="7 8">R5</strain>
    </source>
</reference>
<dbReference type="InterPro" id="IPR049730">
    <property type="entry name" value="SNF2/RAD54-like_C"/>
</dbReference>
<dbReference type="PROSITE" id="PS51192">
    <property type="entry name" value="HELICASE_ATP_BIND_1"/>
    <property type="match status" value="1"/>
</dbReference>
<dbReference type="GO" id="GO:0004386">
    <property type="term" value="F:helicase activity"/>
    <property type="evidence" value="ECO:0007669"/>
    <property type="project" value="UniProtKB-KW"/>
</dbReference>
<organism evidence="7 8">
    <name type="scientific">Bradyrhizobium brasilense</name>
    <dbReference type="NCBI Taxonomy" id="1419277"/>
    <lineage>
        <taxon>Bacteria</taxon>
        <taxon>Pseudomonadati</taxon>
        <taxon>Pseudomonadota</taxon>
        <taxon>Alphaproteobacteria</taxon>
        <taxon>Hyphomicrobiales</taxon>
        <taxon>Nitrobacteraceae</taxon>
        <taxon>Bradyrhizobium</taxon>
    </lineage>
</organism>
<dbReference type="Proteomes" id="UP000199245">
    <property type="component" value="Unassembled WGS sequence"/>
</dbReference>
<gene>
    <name evidence="7" type="ORF">SAMN05216337_1007158</name>
</gene>
<evidence type="ECO:0000256" key="2">
    <source>
        <dbReference type="ARBA" id="ARBA00022801"/>
    </source>
</evidence>